<name>A0ABW0BFG7_9ACTN</name>
<comment type="caution">
    <text evidence="2">The sequence shown here is derived from an EMBL/GenBank/DDBJ whole genome shotgun (WGS) entry which is preliminary data.</text>
</comment>
<dbReference type="EMBL" id="JBHSKD010000004">
    <property type="protein sequence ID" value="MFC5175963.1"/>
    <property type="molecule type" value="Genomic_DNA"/>
</dbReference>
<dbReference type="Gene3D" id="3.40.430.10">
    <property type="entry name" value="Dihydrofolate Reductase, subunit A"/>
    <property type="match status" value="1"/>
</dbReference>
<keyword evidence="3" id="KW-1185">Reference proteome</keyword>
<protein>
    <submittedName>
        <fullName evidence="2">Dihydrofolate reductase family protein</fullName>
    </submittedName>
</protein>
<evidence type="ECO:0000313" key="3">
    <source>
        <dbReference type="Proteomes" id="UP001596087"/>
    </source>
</evidence>
<dbReference type="InterPro" id="IPR024072">
    <property type="entry name" value="DHFR-like_dom_sf"/>
</dbReference>
<reference evidence="3" key="1">
    <citation type="journal article" date="2019" name="Int. J. Syst. Evol. Microbiol.">
        <title>The Global Catalogue of Microorganisms (GCM) 10K type strain sequencing project: providing services to taxonomists for standard genome sequencing and annotation.</title>
        <authorList>
            <consortium name="The Broad Institute Genomics Platform"/>
            <consortium name="The Broad Institute Genome Sequencing Center for Infectious Disease"/>
            <person name="Wu L."/>
            <person name="Ma J."/>
        </authorList>
    </citation>
    <scope>NUCLEOTIDE SEQUENCE [LARGE SCALE GENOMIC DNA]</scope>
    <source>
        <strain evidence="3">DFY41</strain>
    </source>
</reference>
<feature type="domain" description="Bacterial bifunctional deaminase-reductase C-terminal" evidence="1">
    <location>
        <begin position="36"/>
        <end position="177"/>
    </location>
</feature>
<organism evidence="2 3">
    <name type="scientific">Nocardioides taihuensis</name>
    <dbReference type="NCBI Taxonomy" id="1835606"/>
    <lineage>
        <taxon>Bacteria</taxon>
        <taxon>Bacillati</taxon>
        <taxon>Actinomycetota</taxon>
        <taxon>Actinomycetes</taxon>
        <taxon>Propionibacteriales</taxon>
        <taxon>Nocardioidaceae</taxon>
        <taxon>Nocardioides</taxon>
    </lineage>
</organism>
<dbReference type="RefSeq" id="WP_378587549.1">
    <property type="nucleotide sequence ID" value="NZ_JBHSKD010000004.1"/>
</dbReference>
<dbReference type="Proteomes" id="UP001596087">
    <property type="component" value="Unassembled WGS sequence"/>
</dbReference>
<proteinExistence type="predicted"/>
<dbReference type="Pfam" id="PF01872">
    <property type="entry name" value="RibD_C"/>
    <property type="match status" value="1"/>
</dbReference>
<evidence type="ECO:0000259" key="1">
    <source>
        <dbReference type="Pfam" id="PF01872"/>
    </source>
</evidence>
<sequence length="194" mass="20267">MPDGRPHVVVHVATGLDATVRGFEVDLGDFYALAARFHEDVTLVGADTVLAQEESLASAAPGPGPNPAGPLLAVVDSRRRVSAWDALRDAGYWRDVRALRGQGQERVDLRAALAELAAEGAGVVRVDSGGGLVGALLRLGLVDEVSLVVHPSAGVGGPWTGGAQGLRFELLASEPRDRGLVWLRYAVVAGDPRP</sequence>
<dbReference type="SUPFAM" id="SSF53597">
    <property type="entry name" value="Dihydrofolate reductase-like"/>
    <property type="match status" value="1"/>
</dbReference>
<dbReference type="InterPro" id="IPR002734">
    <property type="entry name" value="RibDG_C"/>
</dbReference>
<accession>A0ABW0BFG7</accession>
<evidence type="ECO:0000313" key="2">
    <source>
        <dbReference type="EMBL" id="MFC5175963.1"/>
    </source>
</evidence>
<gene>
    <name evidence="2" type="ORF">ACFPGP_04720</name>
</gene>